<dbReference type="InterPro" id="IPR044946">
    <property type="entry name" value="Restrct_endonuc_typeI_TRD_sf"/>
</dbReference>
<evidence type="ECO:0000256" key="2">
    <source>
        <dbReference type="ARBA" id="ARBA00022747"/>
    </source>
</evidence>
<evidence type="ECO:0000313" key="5">
    <source>
        <dbReference type="EMBL" id="CEO89276.1"/>
    </source>
</evidence>
<dbReference type="AlphaFoldDB" id="A0A0B7MMV5"/>
<dbReference type="Pfam" id="PF01420">
    <property type="entry name" value="Methylase_S"/>
    <property type="match status" value="1"/>
</dbReference>
<keyword evidence="2" id="KW-0680">Restriction system</keyword>
<comment type="similarity">
    <text evidence="1">Belongs to the type-I restriction system S methylase family.</text>
</comment>
<keyword evidence="6" id="KW-1185">Reference proteome</keyword>
<gene>
    <name evidence="5" type="ORF">SSCH_430016</name>
</gene>
<dbReference type="InterPro" id="IPR000055">
    <property type="entry name" value="Restrct_endonuc_typeI_TRD"/>
</dbReference>
<evidence type="ECO:0000256" key="1">
    <source>
        <dbReference type="ARBA" id="ARBA00010923"/>
    </source>
</evidence>
<dbReference type="CDD" id="cd16961">
    <property type="entry name" value="RMtype1_S_TRD-CR_like"/>
    <property type="match status" value="1"/>
</dbReference>
<reference evidence="6" key="1">
    <citation type="submission" date="2015-01" db="EMBL/GenBank/DDBJ databases">
        <authorList>
            <person name="Manzoor Shahid"/>
            <person name="Zubair Saima"/>
        </authorList>
    </citation>
    <scope>NUCLEOTIDE SEQUENCE [LARGE SCALE GENOMIC DNA]</scope>
    <source>
        <strain evidence="6">Sp3</strain>
    </source>
</reference>
<dbReference type="REBASE" id="132404">
    <property type="entry name" value="S2.SscSp3ORF430019P"/>
</dbReference>
<dbReference type="PANTHER" id="PTHR30408:SF13">
    <property type="entry name" value="TYPE I RESTRICTION ENZYME HINDI SPECIFICITY SUBUNIT"/>
    <property type="match status" value="1"/>
</dbReference>
<evidence type="ECO:0000256" key="3">
    <source>
        <dbReference type="ARBA" id="ARBA00023125"/>
    </source>
</evidence>
<sequence length="284" mass="32408">MTSSEFIKVRLGDIADIQTGPFGSQLHKRDYKEKGTPIITVEHLGQNRIIHKNLPFVSDEDKERLKKFIIKEGDIVFSRVGSVDRRAFVCKKEDGWLFSGRCLRVRVFDNNINPLYLSYYFGLENFKEYIRRIAVGATMPSLNTKIMSDIEVKFPAKDVQDYIAVILSSLDDKIEFNNRINQTLEEIAQAIFKHWFVDFEFPDENGQPYKSSGGEMDDSEFGPIPRGWSIINLEEICTINMGQSPPSSSYNETGYGLPFYQGVRNFGFRHPGVSVCCSEPKKSG</sequence>
<dbReference type="EMBL" id="CDRZ01000240">
    <property type="protein sequence ID" value="CEO89276.1"/>
    <property type="molecule type" value="Genomic_DNA"/>
</dbReference>
<evidence type="ECO:0000259" key="4">
    <source>
        <dbReference type="Pfam" id="PF01420"/>
    </source>
</evidence>
<proteinExistence type="inferred from homology"/>
<keyword evidence="3" id="KW-0238">DNA-binding</keyword>
<dbReference type="GO" id="GO:0003677">
    <property type="term" value="F:DNA binding"/>
    <property type="evidence" value="ECO:0007669"/>
    <property type="project" value="UniProtKB-KW"/>
</dbReference>
<dbReference type="Proteomes" id="UP000046155">
    <property type="component" value="Unassembled WGS sequence"/>
</dbReference>
<feature type="domain" description="Type I restriction modification DNA specificity" evidence="4">
    <location>
        <begin position="5"/>
        <end position="186"/>
    </location>
</feature>
<dbReference type="Gene3D" id="3.90.220.20">
    <property type="entry name" value="DNA methylase specificity domains"/>
    <property type="match status" value="2"/>
</dbReference>
<name>A0A0B7MMV5_9FIRM</name>
<dbReference type="SUPFAM" id="SSF116734">
    <property type="entry name" value="DNA methylase specificity domain"/>
    <property type="match status" value="2"/>
</dbReference>
<organism evidence="5 6">
    <name type="scientific">Syntrophaceticus schinkii</name>
    <dbReference type="NCBI Taxonomy" id="499207"/>
    <lineage>
        <taxon>Bacteria</taxon>
        <taxon>Bacillati</taxon>
        <taxon>Bacillota</taxon>
        <taxon>Clostridia</taxon>
        <taxon>Thermoanaerobacterales</taxon>
        <taxon>Thermoanaerobacterales Family III. Incertae Sedis</taxon>
        <taxon>Syntrophaceticus</taxon>
    </lineage>
</organism>
<dbReference type="OrthoDB" id="9795776at2"/>
<protein>
    <recommendedName>
        <fullName evidence="4">Type I restriction modification DNA specificity domain-containing protein</fullName>
    </recommendedName>
</protein>
<dbReference type="RefSeq" id="WP_052835533.1">
    <property type="nucleotide sequence ID" value="NZ_CDRZ01000240.1"/>
</dbReference>
<accession>A0A0B7MMV5</accession>
<evidence type="ECO:0000313" key="6">
    <source>
        <dbReference type="Proteomes" id="UP000046155"/>
    </source>
</evidence>
<dbReference type="InterPro" id="IPR052021">
    <property type="entry name" value="Type-I_RS_S_subunit"/>
</dbReference>
<dbReference type="GO" id="GO:0009307">
    <property type="term" value="P:DNA restriction-modification system"/>
    <property type="evidence" value="ECO:0007669"/>
    <property type="project" value="UniProtKB-KW"/>
</dbReference>
<dbReference type="PANTHER" id="PTHR30408">
    <property type="entry name" value="TYPE-1 RESTRICTION ENZYME ECOKI SPECIFICITY PROTEIN"/>
    <property type="match status" value="1"/>
</dbReference>